<dbReference type="GO" id="GO:0016020">
    <property type="term" value="C:membrane"/>
    <property type="evidence" value="ECO:0007669"/>
    <property type="project" value="UniProtKB-SubCell"/>
</dbReference>
<dbReference type="InParanoid" id="A0A1D3CT59"/>
<feature type="transmembrane region" description="Helical" evidence="9">
    <location>
        <begin position="511"/>
        <end position="534"/>
    </location>
</feature>
<dbReference type="PANTHER" id="PTHR20772">
    <property type="entry name" value="PROTEIN FMP42"/>
    <property type="match status" value="1"/>
</dbReference>
<dbReference type="GO" id="GO:0022857">
    <property type="term" value="F:transmembrane transporter activity"/>
    <property type="evidence" value="ECO:0007669"/>
    <property type="project" value="InterPro"/>
</dbReference>
<evidence type="ECO:0000256" key="5">
    <source>
        <dbReference type="ARBA" id="ARBA00022970"/>
    </source>
</evidence>
<dbReference type="GO" id="GO:0006865">
    <property type="term" value="P:amino acid transport"/>
    <property type="evidence" value="ECO:0007669"/>
    <property type="project" value="UniProtKB-KW"/>
</dbReference>
<dbReference type="InterPro" id="IPR036259">
    <property type="entry name" value="MFS_trans_sf"/>
</dbReference>
<reference evidence="10 11" key="1">
    <citation type="journal article" date="2016" name="BMC Genomics">
        <title>Comparative genomics reveals Cyclospora cayetanensis possesses coccidia-like metabolism and invasion components but unique surface antigens.</title>
        <authorList>
            <person name="Liu S."/>
            <person name="Wang L."/>
            <person name="Zheng H."/>
            <person name="Xu Z."/>
            <person name="Roellig D.M."/>
            <person name="Li N."/>
            <person name="Frace M.A."/>
            <person name="Tang K."/>
            <person name="Arrowood M.J."/>
            <person name="Moss D.M."/>
            <person name="Zhang L."/>
            <person name="Feng Y."/>
            <person name="Xiao L."/>
        </authorList>
    </citation>
    <scope>NUCLEOTIDE SEQUENCE [LARGE SCALE GENOMIC DNA]</scope>
    <source>
        <strain evidence="10 11">CHN_HEN01</strain>
    </source>
</reference>
<keyword evidence="7 9" id="KW-0472">Membrane</keyword>
<keyword evidence="3" id="KW-0813">Transport</keyword>
<feature type="region of interest" description="Disordered" evidence="8">
    <location>
        <begin position="651"/>
        <end position="673"/>
    </location>
</feature>
<feature type="transmembrane region" description="Helical" evidence="9">
    <location>
        <begin position="554"/>
        <end position="579"/>
    </location>
</feature>
<evidence type="ECO:0000313" key="10">
    <source>
        <dbReference type="EMBL" id="OEH74381.1"/>
    </source>
</evidence>
<sequence>MATENATKAMEENVTGSGDSRHTHGVLALLVREDSAGRVAGALGFPHPQASVKEAEPAAPRNMPRRRRMRCWWACGDTFLRFRKVSGAFEARGSPPGLLDWIPKEFLLIVYMASALLTGCVYFGFHSLRRMLLQSGAYAWLCEGDATVVSVSDGSESEVGALSDSDVLLCDMQDAAVSPLITVAMVSHSLMSAVAGALLDRVGPKATAMMGQGFNALGWLLLAVCNSSFPAYVPAFLCMGLGADSCYLPLLKIVNRFSARRATVISLLGVACTASFGVPMVLEAIWRMRPQWEFSTLCWVYILMGPGFCLLIAVVLVPWTAFPDVQEQEQEGEKHGAKDRMQQLEDKGHVCPSPVSTDNSINISIETSAGSHMDSVAMQSDGSSMLPKESENAQADIPAAVDTSTAGPATAAAPTPGKVVLPAAEGETQQRSKCMDIWRRVSFPYKSFSSLSLCSSSKNSGRSSFMSEFLCVRYLCILILASSQQLAISFFQMAGPRLLDPPVGTQMDRYISLAFIPCILIGAAIDLFGILPILSCINTLGFLAYAFTLAPASYGAHVASLICFCGYISLDSELIFCCINSMFSSTNFGRLAGICQAAGGIVSLSSIPLYNTLSVGIHRGDCKPVAWALTAVLGLMYGLLSVLFWVSKRHPSGAPKSAPDKLPGPGTPALEEA</sequence>
<keyword evidence="11" id="KW-1185">Reference proteome</keyword>
<feature type="transmembrane region" description="Helical" evidence="9">
    <location>
        <begin position="176"/>
        <end position="199"/>
    </location>
</feature>
<comment type="similarity">
    <text evidence="2">Belongs to the SLC43A transporter (TC 2.A.1.44) family.</text>
</comment>
<dbReference type="VEuPathDB" id="ToxoDB:cyc_04301"/>
<feature type="transmembrane region" description="Helical" evidence="9">
    <location>
        <begin position="219"/>
        <end position="243"/>
    </location>
</feature>
<evidence type="ECO:0000256" key="6">
    <source>
        <dbReference type="ARBA" id="ARBA00022989"/>
    </source>
</evidence>
<dbReference type="Pfam" id="PF07690">
    <property type="entry name" value="MFS_1"/>
    <property type="match status" value="1"/>
</dbReference>
<dbReference type="VEuPathDB" id="ToxoDB:LOC34620849"/>
<protein>
    <submittedName>
        <fullName evidence="10">Major facilitator family protein</fullName>
    </submittedName>
</protein>
<gene>
    <name evidence="10" type="ORF">cyc_04301</name>
</gene>
<keyword evidence="4 9" id="KW-0812">Transmembrane</keyword>
<dbReference type="Proteomes" id="UP000095192">
    <property type="component" value="Unassembled WGS sequence"/>
</dbReference>
<dbReference type="EMBL" id="JROU02002054">
    <property type="protein sequence ID" value="OEH74381.1"/>
    <property type="molecule type" value="Genomic_DNA"/>
</dbReference>
<evidence type="ECO:0000313" key="11">
    <source>
        <dbReference type="Proteomes" id="UP000095192"/>
    </source>
</evidence>
<organism evidence="10 11">
    <name type="scientific">Cyclospora cayetanensis</name>
    <dbReference type="NCBI Taxonomy" id="88456"/>
    <lineage>
        <taxon>Eukaryota</taxon>
        <taxon>Sar</taxon>
        <taxon>Alveolata</taxon>
        <taxon>Apicomplexa</taxon>
        <taxon>Conoidasida</taxon>
        <taxon>Coccidia</taxon>
        <taxon>Eucoccidiorida</taxon>
        <taxon>Eimeriorina</taxon>
        <taxon>Eimeriidae</taxon>
        <taxon>Cyclospora</taxon>
    </lineage>
</organism>
<accession>A0A1D3CT59</accession>
<feature type="transmembrane region" description="Helical" evidence="9">
    <location>
        <begin position="263"/>
        <end position="286"/>
    </location>
</feature>
<dbReference type="AlphaFoldDB" id="A0A1D3CT59"/>
<comment type="caution">
    <text evidence="10">The sequence shown here is derived from an EMBL/GenBank/DDBJ whole genome shotgun (WGS) entry which is preliminary data.</text>
</comment>
<dbReference type="InterPro" id="IPR052599">
    <property type="entry name" value="SLC43A_AATransporter"/>
</dbReference>
<proteinExistence type="inferred from homology"/>
<evidence type="ECO:0000256" key="9">
    <source>
        <dbReference type="SAM" id="Phobius"/>
    </source>
</evidence>
<evidence type="ECO:0000256" key="1">
    <source>
        <dbReference type="ARBA" id="ARBA00004141"/>
    </source>
</evidence>
<evidence type="ECO:0000256" key="8">
    <source>
        <dbReference type="SAM" id="MobiDB-lite"/>
    </source>
</evidence>
<dbReference type="SUPFAM" id="SSF103473">
    <property type="entry name" value="MFS general substrate transporter"/>
    <property type="match status" value="1"/>
</dbReference>
<dbReference type="PANTHER" id="PTHR20772:SF2">
    <property type="entry name" value="PROTEIN FMP42"/>
    <property type="match status" value="1"/>
</dbReference>
<evidence type="ECO:0000256" key="3">
    <source>
        <dbReference type="ARBA" id="ARBA00022448"/>
    </source>
</evidence>
<keyword evidence="5" id="KW-0029">Amino-acid transport</keyword>
<dbReference type="Gene3D" id="1.20.1250.20">
    <property type="entry name" value="MFS general substrate transporter like domains"/>
    <property type="match status" value="1"/>
</dbReference>
<feature type="transmembrane region" description="Helical" evidence="9">
    <location>
        <begin position="106"/>
        <end position="125"/>
    </location>
</feature>
<keyword evidence="6 9" id="KW-1133">Transmembrane helix</keyword>
<evidence type="ECO:0000256" key="7">
    <source>
        <dbReference type="ARBA" id="ARBA00023136"/>
    </source>
</evidence>
<feature type="transmembrane region" description="Helical" evidence="9">
    <location>
        <begin position="298"/>
        <end position="319"/>
    </location>
</feature>
<feature type="transmembrane region" description="Helical" evidence="9">
    <location>
        <begin position="625"/>
        <end position="646"/>
    </location>
</feature>
<evidence type="ECO:0000256" key="2">
    <source>
        <dbReference type="ARBA" id="ARBA00006595"/>
    </source>
</evidence>
<dbReference type="InterPro" id="IPR011701">
    <property type="entry name" value="MFS"/>
</dbReference>
<name>A0A1D3CT59_9EIME</name>
<comment type="subcellular location">
    <subcellularLocation>
        <location evidence="1">Membrane</location>
        <topology evidence="1">Multi-pass membrane protein</topology>
    </subcellularLocation>
</comment>
<feature type="region of interest" description="Disordered" evidence="8">
    <location>
        <begin position="1"/>
        <end position="21"/>
    </location>
</feature>
<feature type="transmembrane region" description="Helical" evidence="9">
    <location>
        <begin position="591"/>
        <end position="613"/>
    </location>
</feature>
<evidence type="ECO:0000256" key="4">
    <source>
        <dbReference type="ARBA" id="ARBA00022692"/>
    </source>
</evidence>